<dbReference type="Gene3D" id="3.20.20.450">
    <property type="entry name" value="EAL domain"/>
    <property type="match status" value="1"/>
</dbReference>
<dbReference type="Pfam" id="PF00563">
    <property type="entry name" value="EAL"/>
    <property type="match status" value="1"/>
</dbReference>
<organism evidence="4 5">
    <name type="scientific">Pseudomarimonas arenosa</name>
    <dbReference type="NCBI Taxonomy" id="2774145"/>
    <lineage>
        <taxon>Bacteria</taxon>
        <taxon>Pseudomonadati</taxon>
        <taxon>Pseudomonadota</taxon>
        <taxon>Gammaproteobacteria</taxon>
        <taxon>Lysobacterales</taxon>
        <taxon>Lysobacteraceae</taxon>
        <taxon>Pseudomarimonas</taxon>
    </lineage>
</organism>
<protein>
    <submittedName>
        <fullName evidence="4">DUF1631 family protein</fullName>
    </submittedName>
</protein>
<dbReference type="InterPro" id="IPR012434">
    <property type="entry name" value="DUF1631"/>
</dbReference>
<dbReference type="SMART" id="SM00267">
    <property type="entry name" value="GGDEF"/>
    <property type="match status" value="1"/>
</dbReference>
<dbReference type="InterPro" id="IPR035919">
    <property type="entry name" value="EAL_sf"/>
</dbReference>
<dbReference type="PROSITE" id="PS50887">
    <property type="entry name" value="GGDEF"/>
    <property type="match status" value="1"/>
</dbReference>
<sequence>MNSARGRSAELSADLGQVRLRLDGQESRWAIGDLDAESIELRPLEGNGKQALPPGTRVELIFPATAVDPAFATPASVEESSGGKLRLCLSALDDQQLRAIRNRVHGREGGVPSDARERTLELIERRLHGPVAGRLRLLIDEAESELRPGTQTELHWRGSPSRQARQYLAEIASDLVEAFLAYALKPWRGSQADAPPPAARRPALRLVDDDEMSVWLARSEALRAIERQSRGAWFKLKPALTLLFGESADSDLEALTGEALTDAWLQAMKSQDCEVALQQMLIYMFARHDVFDLAAFYVELRQDLQRNGLLFEAPQPRAVLRSAPVQARGRVNDDSSAEEAAPTDPGTARPGETVVAAAGGNWSLPPTVGGTADGWGPVAAPEAMSVARRLWNLGPIPSDLPLQAADEQRPAIEDHALQDAIRQVLSQADAQPQDYADFMRAVAEHARGDSEQDIATTDRQTEALALLARLQSALAGDQIVPEGFDRWSRPLIAPLFGAQMRPEGLIETGDGVRKLFELIEFGSVLVAERKDQAGQQIQEGVDRVVQRLATAPAMDAGLIDGATRDLDKLLQRHRKAAAAIEDRVVEACIGQQRLIDARRVVDASLNAAFLGIDVPSAWLHLLEQRLAPLMVLTVLRQGPDSADWQTAETQMDMLAQDFVALREGRALSRDADEPVAWARAFLNENQAAAGAGNDPLQGLAAALNGEDVEWHAYQSVLAHVLNEPKSKPGDSRLDNLSQQIDVLQPGDWLTFKSAQGRPRALKLAWHAPDHARFVFVSQLGHKADDMERDQLLEAMRVGDVKVLEDGQSSVIERAWRRMMESMHDQLAAQATHDTLTGLLNRKELERRLALWLRGKQRDPLLVLWIGVDHMRLLNESRGLEAGDHVLTQIGRMLQDEVDDCLAEAWAARIAGDEFVLALPEADISKAEQRANHVLKTLEEGDWVFNGQSLQVSASIGVCIADQNCSSTESLLRDAEHAARAAKESGGARVYMHHVDDFRLTQMRETFQWVGKVEQSLESHTLVLFGQRAKALSPRAQEAGDYLEVLLRMRDGDSYASPESFIVAAERYGQIAAIDRFVLNDLVRCLRLAKQQDKLRIAFNVSARNITDAEFVDEIVRVLGEQPWPMRQLCVELTETAAIQQLADASLAMRRLSASGLSMVLDDFGSGWSSYQYLRRLPFDVVKVDGAFIREIARSEDDLALARSINEVAHVLGKMTVAEHVENEEILALVKEIGFDYAQGYLVGKPVPLTELLQIPQD</sequence>
<dbReference type="EMBL" id="JACYTR010000011">
    <property type="protein sequence ID" value="MBD8525681.1"/>
    <property type="molecule type" value="Genomic_DNA"/>
</dbReference>
<dbReference type="InterPro" id="IPR000160">
    <property type="entry name" value="GGDEF_dom"/>
</dbReference>
<dbReference type="SMART" id="SM00052">
    <property type="entry name" value="EAL"/>
    <property type="match status" value="1"/>
</dbReference>
<feature type="domain" description="GGDEF" evidence="3">
    <location>
        <begin position="858"/>
        <end position="994"/>
    </location>
</feature>
<dbReference type="PANTHER" id="PTHR33121:SF23">
    <property type="entry name" value="CYCLIC DI-GMP PHOSPHODIESTERASE PDEB"/>
    <property type="match status" value="1"/>
</dbReference>
<dbReference type="GO" id="GO:0071111">
    <property type="term" value="F:cyclic-guanylate-specific phosphodiesterase activity"/>
    <property type="evidence" value="ECO:0007669"/>
    <property type="project" value="InterPro"/>
</dbReference>
<dbReference type="AlphaFoldDB" id="A0AAW3ZMZ5"/>
<dbReference type="RefSeq" id="WP_192029027.1">
    <property type="nucleotide sequence ID" value="NZ_JACYTR010000011.1"/>
</dbReference>
<proteinExistence type="predicted"/>
<accession>A0AAW3ZMZ5</accession>
<dbReference type="Proteomes" id="UP000613768">
    <property type="component" value="Unassembled WGS sequence"/>
</dbReference>
<dbReference type="InterPro" id="IPR001633">
    <property type="entry name" value="EAL_dom"/>
</dbReference>
<name>A0AAW3ZMZ5_9GAMM</name>
<dbReference type="InterPro" id="IPR050706">
    <property type="entry name" value="Cyclic-di-GMP_PDE-like"/>
</dbReference>
<dbReference type="PROSITE" id="PS50883">
    <property type="entry name" value="EAL"/>
    <property type="match status" value="1"/>
</dbReference>
<dbReference type="InterPro" id="IPR043128">
    <property type="entry name" value="Rev_trsase/Diguanyl_cyclase"/>
</dbReference>
<dbReference type="SUPFAM" id="SSF55073">
    <property type="entry name" value="Nucleotide cyclase"/>
    <property type="match status" value="1"/>
</dbReference>
<dbReference type="PANTHER" id="PTHR33121">
    <property type="entry name" value="CYCLIC DI-GMP PHOSPHODIESTERASE PDEF"/>
    <property type="match status" value="1"/>
</dbReference>
<reference evidence="4 5" key="1">
    <citation type="submission" date="2020-09" db="EMBL/GenBank/DDBJ databases">
        <title>Pseudoxanthomonas sp. CAU 1598 isolated from sand of Yaerae Beach.</title>
        <authorList>
            <person name="Kim W."/>
        </authorList>
    </citation>
    <scope>NUCLEOTIDE SEQUENCE [LARGE SCALE GENOMIC DNA]</scope>
    <source>
        <strain evidence="4 5">CAU 1598</strain>
    </source>
</reference>
<evidence type="ECO:0000313" key="5">
    <source>
        <dbReference type="Proteomes" id="UP000613768"/>
    </source>
</evidence>
<keyword evidence="5" id="KW-1185">Reference proteome</keyword>
<gene>
    <name evidence="4" type="ORF">IFO71_07990</name>
</gene>
<dbReference type="CDD" id="cd01949">
    <property type="entry name" value="GGDEF"/>
    <property type="match status" value="1"/>
</dbReference>
<dbReference type="NCBIfam" id="TIGR00254">
    <property type="entry name" value="GGDEF"/>
    <property type="match status" value="1"/>
</dbReference>
<evidence type="ECO:0000313" key="4">
    <source>
        <dbReference type="EMBL" id="MBD8525681.1"/>
    </source>
</evidence>
<comment type="caution">
    <text evidence="4">The sequence shown here is derived from an EMBL/GenBank/DDBJ whole genome shotgun (WGS) entry which is preliminary data.</text>
</comment>
<evidence type="ECO:0000259" key="3">
    <source>
        <dbReference type="PROSITE" id="PS50887"/>
    </source>
</evidence>
<feature type="region of interest" description="Disordered" evidence="1">
    <location>
        <begin position="325"/>
        <end position="353"/>
    </location>
</feature>
<dbReference type="InterPro" id="IPR029787">
    <property type="entry name" value="Nucleotide_cyclase"/>
</dbReference>
<dbReference type="CDD" id="cd01948">
    <property type="entry name" value="EAL"/>
    <property type="match status" value="1"/>
</dbReference>
<feature type="domain" description="EAL" evidence="2">
    <location>
        <begin position="1005"/>
        <end position="1257"/>
    </location>
</feature>
<dbReference type="Gene3D" id="3.30.70.270">
    <property type="match status" value="1"/>
</dbReference>
<evidence type="ECO:0000259" key="2">
    <source>
        <dbReference type="PROSITE" id="PS50883"/>
    </source>
</evidence>
<dbReference type="Pfam" id="PF00990">
    <property type="entry name" value="GGDEF"/>
    <property type="match status" value="1"/>
</dbReference>
<dbReference type="SUPFAM" id="SSF141868">
    <property type="entry name" value="EAL domain-like"/>
    <property type="match status" value="1"/>
</dbReference>
<dbReference type="Pfam" id="PF07793">
    <property type="entry name" value="DUF1631"/>
    <property type="match status" value="2"/>
</dbReference>
<evidence type="ECO:0000256" key="1">
    <source>
        <dbReference type="SAM" id="MobiDB-lite"/>
    </source>
</evidence>